<dbReference type="Proteomes" id="UP000053060">
    <property type="component" value="Unassembled WGS sequence"/>
</dbReference>
<dbReference type="EMBL" id="AZXY01000003">
    <property type="protein sequence ID" value="KSZ59122.1"/>
    <property type="molecule type" value="Genomic_DNA"/>
</dbReference>
<dbReference type="RefSeq" id="WP_060651260.1">
    <property type="nucleotide sequence ID" value="NZ_AZXY01000003.1"/>
</dbReference>
<proteinExistence type="predicted"/>
<dbReference type="InterPro" id="IPR023393">
    <property type="entry name" value="START-like_dom_sf"/>
</dbReference>
<evidence type="ECO:0000313" key="2">
    <source>
        <dbReference type="Proteomes" id="UP000053060"/>
    </source>
</evidence>
<dbReference type="Gene3D" id="3.30.530.20">
    <property type="match status" value="1"/>
</dbReference>
<dbReference type="AlphaFoldDB" id="A0A0V9UM96"/>
<name>A0A0V9UM96_9NOCA</name>
<sequence length="152" mass="17636">MTDELDRIERDITIDAPMDRVWTLVAEPGWYINDNEWTEHRLEHDGDLTTVHDPIHGAFVFRTVTLDEPHYAAFRWLADHTDPDSPSTLVEFRLTALDTDTTELRVTETGFDSLPGDASERRTRFEENSRGWTTELEIAKRHLEKDGSVARR</sequence>
<reference evidence="1 2" key="2">
    <citation type="journal article" date="2016" name="Genome Announc.">
        <title>Draft Genome Sequence of a Versatile Hydrocarbon-Degrading Bacterium, Rhodococcus pyridinivorans Strain KG-16, Collected from Oil Fields in India.</title>
        <authorList>
            <person name="Aggarwal R.K."/>
            <person name="Dawar C."/>
            <person name="Phanindranath R."/>
            <person name="Mutnuri L."/>
            <person name="Dayal A.M."/>
        </authorList>
    </citation>
    <scope>NUCLEOTIDE SEQUENCE [LARGE SCALE GENOMIC DNA]</scope>
    <source>
        <strain evidence="1 2">KG-16</strain>
    </source>
</reference>
<dbReference type="SUPFAM" id="SSF55961">
    <property type="entry name" value="Bet v1-like"/>
    <property type="match status" value="1"/>
</dbReference>
<evidence type="ECO:0000313" key="1">
    <source>
        <dbReference type="EMBL" id="KSZ59122.1"/>
    </source>
</evidence>
<accession>A0A0V9UM96</accession>
<organism evidence="1 2">
    <name type="scientific">Rhodococcus pyridinivorans KG-16</name>
    <dbReference type="NCBI Taxonomy" id="1441730"/>
    <lineage>
        <taxon>Bacteria</taxon>
        <taxon>Bacillati</taxon>
        <taxon>Actinomycetota</taxon>
        <taxon>Actinomycetes</taxon>
        <taxon>Mycobacteriales</taxon>
        <taxon>Nocardiaceae</taxon>
        <taxon>Rhodococcus</taxon>
    </lineage>
</organism>
<protein>
    <submittedName>
        <fullName evidence="1">ATPase</fullName>
    </submittedName>
</protein>
<reference evidence="2" key="1">
    <citation type="submission" date="2015-01" db="EMBL/GenBank/DDBJ databases">
        <title>Draft genome sequence of Rhodococcus pyridinivorans strain KG-16, a hydrocarbon-degrading bacterium.</title>
        <authorList>
            <person name="Aggarwal R.K."/>
            <person name="Dawar C."/>
        </authorList>
    </citation>
    <scope>NUCLEOTIDE SEQUENCE [LARGE SCALE GENOMIC DNA]</scope>
    <source>
        <strain evidence="2">KG-16</strain>
    </source>
</reference>
<comment type="caution">
    <text evidence="1">The sequence shown here is derived from an EMBL/GenBank/DDBJ whole genome shotgun (WGS) entry which is preliminary data.</text>
</comment>
<dbReference type="PATRIC" id="fig|1441730.3.peg.1483"/>
<gene>
    <name evidence="1" type="ORF">Z045_07060</name>
</gene>